<comment type="similarity">
    <text evidence="2">Belongs to the misato family.</text>
</comment>
<evidence type="ECO:0000259" key="4">
    <source>
        <dbReference type="Pfam" id="PF10644"/>
    </source>
</evidence>
<evidence type="ECO:0000256" key="1">
    <source>
        <dbReference type="ARBA" id="ARBA00004173"/>
    </source>
</evidence>
<keyword evidence="7" id="KW-1185">Reference proteome</keyword>
<feature type="domain" description="DML1/Misato tubulin" evidence="5">
    <location>
        <begin position="158"/>
        <end position="264"/>
    </location>
</feature>
<protein>
    <submittedName>
        <fullName evidence="6">Uncharacterized protein</fullName>
    </submittedName>
</protein>
<reference evidence="6 7" key="1">
    <citation type="submission" date="2019-07" db="EMBL/GenBank/DDBJ databases">
        <title>Annotation for the trematode Paragonimus westermani.</title>
        <authorList>
            <person name="Choi Y.-J."/>
        </authorList>
    </citation>
    <scope>NUCLEOTIDE SEQUENCE [LARGE SCALE GENOMIC DNA]</scope>
    <source>
        <strain evidence="6">180907_Pwestermani</strain>
    </source>
</reference>
<name>A0A8T0DAP8_9TREM</name>
<dbReference type="AlphaFoldDB" id="A0A8T0DAP8"/>
<dbReference type="Proteomes" id="UP000699462">
    <property type="component" value="Unassembled WGS sequence"/>
</dbReference>
<evidence type="ECO:0000313" key="7">
    <source>
        <dbReference type="Proteomes" id="UP000699462"/>
    </source>
</evidence>
<dbReference type="GO" id="GO:0007005">
    <property type="term" value="P:mitochondrion organization"/>
    <property type="evidence" value="ECO:0007669"/>
    <property type="project" value="InterPro"/>
</dbReference>
<comment type="caution">
    <text evidence="6">The sequence shown here is derived from an EMBL/GenBank/DDBJ whole genome shotgun (WGS) entry which is preliminary data.</text>
</comment>
<dbReference type="InterPro" id="IPR019605">
    <property type="entry name" value="Misato_II_tubulin-like"/>
</dbReference>
<dbReference type="EMBL" id="JTDF01007635">
    <property type="protein sequence ID" value="KAF8564919.1"/>
    <property type="molecule type" value="Genomic_DNA"/>
</dbReference>
<accession>A0A8T0DAP8</accession>
<dbReference type="Gene3D" id="3.40.50.1440">
    <property type="entry name" value="Tubulin/FtsZ, GTPase domain"/>
    <property type="match status" value="1"/>
</dbReference>
<keyword evidence="3" id="KW-0496">Mitochondrion</keyword>
<gene>
    <name evidence="6" type="ORF">P879_08576</name>
</gene>
<dbReference type="PANTHER" id="PTHR13391">
    <property type="entry name" value="MITOCHONDRIAL DISTRIBUTION REGULATOR MISATO"/>
    <property type="match status" value="1"/>
</dbReference>
<evidence type="ECO:0000256" key="3">
    <source>
        <dbReference type="ARBA" id="ARBA00023128"/>
    </source>
</evidence>
<dbReference type="Pfam" id="PF14881">
    <property type="entry name" value="Tubulin_3"/>
    <property type="match status" value="1"/>
</dbReference>
<dbReference type="OrthoDB" id="271881at2759"/>
<evidence type="ECO:0000313" key="6">
    <source>
        <dbReference type="EMBL" id="KAF8564919.1"/>
    </source>
</evidence>
<dbReference type="InterPro" id="IPR049942">
    <property type="entry name" value="DML1/Misato"/>
</dbReference>
<proteinExistence type="inferred from homology"/>
<feature type="domain" description="Misato Segment II tubulin-like" evidence="4">
    <location>
        <begin position="10"/>
        <end position="82"/>
    </location>
</feature>
<dbReference type="Pfam" id="PF10644">
    <property type="entry name" value="Misat_Tub_SegII"/>
    <property type="match status" value="1"/>
</dbReference>
<dbReference type="GO" id="GO:0005739">
    <property type="term" value="C:mitochondrion"/>
    <property type="evidence" value="ECO:0007669"/>
    <property type="project" value="UniProtKB-SubCell"/>
</dbReference>
<comment type="subcellular location">
    <subcellularLocation>
        <location evidence="1">Mitochondrion</location>
    </subcellularLocation>
</comment>
<evidence type="ECO:0000256" key="2">
    <source>
        <dbReference type="ARBA" id="ARBA00008507"/>
    </source>
</evidence>
<dbReference type="InterPro" id="IPR029209">
    <property type="entry name" value="DML1/Misato_tubulin"/>
</dbReference>
<dbReference type="PANTHER" id="PTHR13391:SF0">
    <property type="entry name" value="PROTEIN MISATO HOMOLOG 1"/>
    <property type="match status" value="1"/>
</dbReference>
<organism evidence="6 7">
    <name type="scientific">Paragonimus westermani</name>
    <dbReference type="NCBI Taxonomy" id="34504"/>
    <lineage>
        <taxon>Eukaryota</taxon>
        <taxon>Metazoa</taxon>
        <taxon>Spiralia</taxon>
        <taxon>Lophotrochozoa</taxon>
        <taxon>Platyhelminthes</taxon>
        <taxon>Trematoda</taxon>
        <taxon>Digenea</taxon>
        <taxon>Plagiorchiida</taxon>
        <taxon>Troglotremata</taxon>
        <taxon>Troglotrematidae</taxon>
        <taxon>Paragonimus</taxon>
    </lineage>
</organism>
<evidence type="ECO:0000259" key="5">
    <source>
        <dbReference type="Pfam" id="PF14881"/>
    </source>
</evidence>
<dbReference type="SUPFAM" id="SSF52490">
    <property type="entry name" value="Tubulin nucleotide-binding domain-like"/>
    <property type="match status" value="1"/>
</dbReference>
<sequence length="526" mass="57881">MFDSPASDDQEIITLQLGPLSNQVGVHFWALQAGYPSSNEKFTDSSCNRPVQPFNLSTLLEDLNTSWIPRTLAIDLSSSIDHGFVPTVASWSSPSNGLLWDGDVDCVMRANKDTFDPELKSKWSACLSSPARKLWLEHDIICTLPDQFPTICDAVENNRLTISSFTQGIDLLSPGKPFSDEVENRLRRLAERCNRPSGIQLVVDIGDAFSGMASRLLEHIADELPKRSVLALPIYDSSLISKLNPKCQYLVRANEMALLVQLEPLTASISNGAWLPLDLSCLSLRPNACLNPSVVAAAWDTMTSSIRSIDAYGGCSLDQFIIRSQFLHGRRMLSGTIGYTTEAPNDFAMNWTSVNPYCVTTGRTHRNPGPSLWRQIVLRGVPTDPVGNQVAVEASTRNEQNQPKVLGVNAHECVRGLSLPPLQPGAQLEFISSLANYSLKRPLNSQSENAWCQQPPSISLISILDAPGDSSMEAVGLQQLVEQLKTSSSRPPFEDIEQDSWRDYMELAQTYLVDAYSGYNTGSRSS</sequence>
<dbReference type="InterPro" id="IPR036525">
    <property type="entry name" value="Tubulin/FtsZ_GTPase_sf"/>
</dbReference>